<comment type="cofactor">
    <cofactor evidence="1">
        <name>Mg(2+)</name>
        <dbReference type="ChEBI" id="CHEBI:18420"/>
    </cofactor>
</comment>
<evidence type="ECO:0000259" key="12">
    <source>
        <dbReference type="Pfam" id="PF13735"/>
    </source>
</evidence>
<protein>
    <submittedName>
        <fullName evidence="13">tRNA nucleotidyltransferase (CCA-adding enzyme)</fullName>
    </submittedName>
</protein>
<reference evidence="14" key="1">
    <citation type="submission" date="2017-01" db="EMBL/GenBank/DDBJ databases">
        <authorList>
            <person name="Varghese N."/>
            <person name="Submissions S."/>
        </authorList>
    </citation>
    <scope>NUCLEOTIDE SEQUENCE [LARGE SCALE GENOMIC DNA]</scope>
    <source>
        <strain evidence="14">MNA4</strain>
    </source>
</reference>
<dbReference type="NCBIfam" id="NF009814">
    <property type="entry name" value="PRK13299.1"/>
    <property type="match status" value="1"/>
</dbReference>
<dbReference type="PANTHER" id="PTHR46173">
    <property type="entry name" value="CCA TRNA NUCLEOTIDYLTRANSFERASE 1, MITOCHONDRIAL"/>
    <property type="match status" value="1"/>
</dbReference>
<evidence type="ECO:0000259" key="11">
    <source>
        <dbReference type="Pfam" id="PF12627"/>
    </source>
</evidence>
<evidence type="ECO:0000256" key="5">
    <source>
        <dbReference type="ARBA" id="ARBA00022723"/>
    </source>
</evidence>
<sequence length="396" mass="43698">MTENIWAAALGTVRSLHEAGYEAVIVGGAVRDRIMGLEADDVDIATSALPEQVKAVFPKTADVGIAHGTVLVIHPLAPVEVTTFRTEGTYSDHRRPDSVEYVKSLREDLRRRDFTMNAVALRDDGSLYDPFGGREDIREGIIRAVGDPDERFGEDALRMIRAVRFAAKTGFRIESGTFDAIIRQAGNIRAVSVERIKMELDKVWKSGRAGLAMHLLIETGLAAHLPLMDPARADADLPVWDRFGKPARPVEGWALLTELAGGPAENPYKLSNAEKRSIRDIRAAWEIRSSRPFHPMDIYRLPAEALKAGWRLAALSGQAPPAEPDEIDRQKARLPIGSMKELAVTGNELIAWAGQTGGPWVRDWLGKIEEAVVTGLIVNNRDDIKGWFLDGFNSQR</sequence>
<dbReference type="GO" id="GO:0016779">
    <property type="term" value="F:nucleotidyltransferase activity"/>
    <property type="evidence" value="ECO:0007669"/>
    <property type="project" value="UniProtKB-KW"/>
</dbReference>
<keyword evidence="14" id="KW-1185">Reference proteome</keyword>
<keyword evidence="8 9" id="KW-0694">RNA-binding</keyword>
<dbReference type="SUPFAM" id="SSF81891">
    <property type="entry name" value="Poly A polymerase C-terminal region-like"/>
    <property type="match status" value="1"/>
</dbReference>
<evidence type="ECO:0000256" key="8">
    <source>
        <dbReference type="ARBA" id="ARBA00022884"/>
    </source>
</evidence>
<comment type="similarity">
    <text evidence="9">Belongs to the tRNA nucleotidyltransferase/poly(A) polymerase family.</text>
</comment>
<dbReference type="InterPro" id="IPR032810">
    <property type="entry name" value="CCA-adding_enz_C"/>
</dbReference>
<dbReference type="Pfam" id="PF01743">
    <property type="entry name" value="PolyA_pol"/>
    <property type="match status" value="1"/>
</dbReference>
<keyword evidence="6" id="KW-0547">Nucleotide-binding</keyword>
<organism evidence="13 14">
    <name type="scientific">Edaphobacillus lindanitolerans</name>
    <dbReference type="NCBI Taxonomy" id="550447"/>
    <lineage>
        <taxon>Bacteria</taxon>
        <taxon>Bacillati</taxon>
        <taxon>Bacillota</taxon>
        <taxon>Bacilli</taxon>
        <taxon>Bacillales</taxon>
        <taxon>Bacillaceae</taxon>
        <taxon>Edaphobacillus</taxon>
    </lineage>
</organism>
<keyword evidence="2 9" id="KW-0808">Transferase</keyword>
<name>A0A1U7PIT3_9BACI</name>
<accession>A0A1U7PIT3</accession>
<dbReference type="GO" id="GO:0000166">
    <property type="term" value="F:nucleotide binding"/>
    <property type="evidence" value="ECO:0007669"/>
    <property type="project" value="UniProtKB-KW"/>
</dbReference>
<dbReference type="AlphaFoldDB" id="A0A1U7PIT3"/>
<dbReference type="EMBL" id="FTPL01000001">
    <property type="protein sequence ID" value="SIT66341.1"/>
    <property type="molecule type" value="Genomic_DNA"/>
</dbReference>
<evidence type="ECO:0000259" key="10">
    <source>
        <dbReference type="Pfam" id="PF01743"/>
    </source>
</evidence>
<dbReference type="InterPro" id="IPR050264">
    <property type="entry name" value="Bact_CCA-adding_enz_type3_sf"/>
</dbReference>
<dbReference type="InterPro" id="IPR002646">
    <property type="entry name" value="PolA_pol_head_dom"/>
</dbReference>
<gene>
    <name evidence="13" type="ORF">SAMN05428946_0060</name>
</gene>
<dbReference type="Pfam" id="PF12627">
    <property type="entry name" value="PolyA_pol_RNAbd"/>
    <property type="match status" value="1"/>
</dbReference>
<dbReference type="GO" id="GO:0000049">
    <property type="term" value="F:tRNA binding"/>
    <property type="evidence" value="ECO:0007669"/>
    <property type="project" value="TreeGrafter"/>
</dbReference>
<dbReference type="PANTHER" id="PTHR46173:SF1">
    <property type="entry name" value="CCA TRNA NUCLEOTIDYLTRANSFERASE 1, MITOCHONDRIAL"/>
    <property type="match status" value="1"/>
</dbReference>
<dbReference type="InterPro" id="IPR043519">
    <property type="entry name" value="NT_sf"/>
</dbReference>
<dbReference type="Gene3D" id="1.10.3090.10">
    <property type="entry name" value="cca-adding enzyme, domain 2"/>
    <property type="match status" value="1"/>
</dbReference>
<dbReference type="STRING" id="550447.SAMN05428946_0060"/>
<evidence type="ECO:0000256" key="3">
    <source>
        <dbReference type="ARBA" id="ARBA00022694"/>
    </source>
</evidence>
<keyword evidence="4" id="KW-0548">Nucleotidyltransferase</keyword>
<dbReference type="RefSeq" id="WP_076756387.1">
    <property type="nucleotide sequence ID" value="NZ_FTPL01000001.1"/>
</dbReference>
<evidence type="ECO:0000313" key="13">
    <source>
        <dbReference type="EMBL" id="SIT66341.1"/>
    </source>
</evidence>
<dbReference type="Proteomes" id="UP000187550">
    <property type="component" value="Unassembled WGS sequence"/>
</dbReference>
<keyword evidence="3" id="KW-0819">tRNA processing</keyword>
<feature type="domain" description="tRNA nucleotidyltransferase/poly(A) polymerase RNA and SrmB- binding" evidence="11">
    <location>
        <begin position="170"/>
        <end position="230"/>
    </location>
</feature>
<dbReference type="InterPro" id="IPR032828">
    <property type="entry name" value="PolyA_RNA-bd"/>
</dbReference>
<dbReference type="Pfam" id="PF13735">
    <property type="entry name" value="tRNA_NucTran2_2"/>
    <property type="match status" value="1"/>
</dbReference>
<keyword evidence="7" id="KW-0460">Magnesium</keyword>
<dbReference type="CDD" id="cd05398">
    <property type="entry name" value="NT_ClassII-CCAase"/>
    <property type="match status" value="1"/>
</dbReference>
<dbReference type="Gene3D" id="3.30.460.10">
    <property type="entry name" value="Beta Polymerase, domain 2"/>
    <property type="match status" value="1"/>
</dbReference>
<dbReference type="GO" id="GO:0046872">
    <property type="term" value="F:metal ion binding"/>
    <property type="evidence" value="ECO:0007669"/>
    <property type="project" value="UniProtKB-KW"/>
</dbReference>
<evidence type="ECO:0000256" key="6">
    <source>
        <dbReference type="ARBA" id="ARBA00022741"/>
    </source>
</evidence>
<keyword evidence="5" id="KW-0479">Metal-binding</keyword>
<evidence type="ECO:0000313" key="14">
    <source>
        <dbReference type="Proteomes" id="UP000187550"/>
    </source>
</evidence>
<proteinExistence type="inferred from homology"/>
<feature type="domain" description="CCA-adding enzyme C-terminal" evidence="12">
    <location>
        <begin position="268"/>
        <end position="384"/>
    </location>
</feature>
<dbReference type="OrthoDB" id="9805698at2"/>
<evidence type="ECO:0000256" key="9">
    <source>
        <dbReference type="RuleBase" id="RU003953"/>
    </source>
</evidence>
<evidence type="ECO:0000256" key="2">
    <source>
        <dbReference type="ARBA" id="ARBA00022679"/>
    </source>
</evidence>
<evidence type="ECO:0000256" key="7">
    <source>
        <dbReference type="ARBA" id="ARBA00022842"/>
    </source>
</evidence>
<dbReference type="Gene3D" id="1.10.246.80">
    <property type="match status" value="1"/>
</dbReference>
<feature type="domain" description="Poly A polymerase head" evidence="10">
    <location>
        <begin position="24"/>
        <end position="143"/>
    </location>
</feature>
<dbReference type="GO" id="GO:0008033">
    <property type="term" value="P:tRNA processing"/>
    <property type="evidence" value="ECO:0007669"/>
    <property type="project" value="UniProtKB-KW"/>
</dbReference>
<evidence type="ECO:0000256" key="1">
    <source>
        <dbReference type="ARBA" id="ARBA00001946"/>
    </source>
</evidence>
<dbReference type="SUPFAM" id="SSF81301">
    <property type="entry name" value="Nucleotidyltransferase"/>
    <property type="match status" value="1"/>
</dbReference>
<evidence type="ECO:0000256" key="4">
    <source>
        <dbReference type="ARBA" id="ARBA00022695"/>
    </source>
</evidence>